<dbReference type="GO" id="GO:0008270">
    <property type="term" value="F:zinc ion binding"/>
    <property type="evidence" value="ECO:0007669"/>
    <property type="project" value="UniProtKB-KW"/>
</dbReference>
<dbReference type="PRINTS" id="PR00633">
    <property type="entry name" value="RCCNDNSATION"/>
</dbReference>
<dbReference type="Pfam" id="PF03256">
    <property type="entry name" value="ANAPC10"/>
    <property type="match status" value="1"/>
</dbReference>
<reference evidence="19" key="2">
    <citation type="submission" date="2017-05" db="EMBL/GenBank/DDBJ databases">
        <title>Protein coding genes in B chromosomes of the grasshopper#Eyprepocnemis plorans.</title>
        <authorList>
            <person name="Navarro-Dominguez B.M."/>
            <person name="Ruiz-Ruano F.J."/>
            <person name="Josefa C."/>
            <person name="Corral J.M."/>
            <person name="Lopez-Leon M.D."/>
            <person name="Sharbel T.F."/>
            <person name="Camacho J.P.M."/>
        </authorList>
    </citation>
    <scope>NUCLEOTIDE SEQUENCE</scope>
</reference>
<feature type="repeat" description="RCC1" evidence="15">
    <location>
        <begin position="899"/>
        <end position="948"/>
    </location>
</feature>
<comment type="similarity">
    <text evidence="4">Belongs to the RING-Cys relay (RCR) family.</text>
</comment>
<dbReference type="FunFam" id="2.60.120.820:FF:000002">
    <property type="entry name" value="E3 ubiquitin-protein ligase MYCBP2 isoform X1"/>
    <property type="match status" value="1"/>
</dbReference>
<feature type="compositionally biased region" description="Low complexity" evidence="16">
    <location>
        <begin position="2854"/>
        <end position="2876"/>
    </location>
</feature>
<keyword evidence="10" id="KW-0833">Ubl conjugation pathway</keyword>
<feature type="region of interest" description="Disordered" evidence="16">
    <location>
        <begin position="3211"/>
        <end position="3234"/>
    </location>
</feature>
<dbReference type="InterPro" id="IPR012983">
    <property type="entry name" value="PHR"/>
</dbReference>
<dbReference type="Gene3D" id="3.30.40.10">
    <property type="entry name" value="Zinc/RING finger domain, C3HC4 (zinc finger)"/>
    <property type="match status" value="1"/>
</dbReference>
<dbReference type="Gene3D" id="2.60.40.10">
    <property type="entry name" value="Immunoglobulins"/>
    <property type="match status" value="1"/>
</dbReference>
<feature type="region of interest" description="Disordered" evidence="16">
    <location>
        <begin position="31"/>
        <end position="63"/>
    </location>
</feature>
<feature type="domain" description="DOC" evidence="18">
    <location>
        <begin position="3867"/>
        <end position="4045"/>
    </location>
</feature>
<dbReference type="Gene3D" id="2.60.120.260">
    <property type="entry name" value="Galactose-binding domain-like"/>
    <property type="match status" value="1"/>
</dbReference>
<dbReference type="InterPro" id="IPR013083">
    <property type="entry name" value="Znf_RING/FYVE/PHD"/>
</dbReference>
<dbReference type="SUPFAM" id="SSF57850">
    <property type="entry name" value="RING/U-box"/>
    <property type="match status" value="1"/>
</dbReference>
<feature type="compositionally biased region" description="Polar residues" evidence="16">
    <location>
        <begin position="2992"/>
        <end position="3003"/>
    </location>
</feature>
<feature type="compositionally biased region" description="Basic and acidic residues" evidence="16">
    <location>
        <begin position="2769"/>
        <end position="2789"/>
    </location>
</feature>
<dbReference type="CDD" id="cd16463">
    <property type="entry name" value="RING-H2_PHR"/>
    <property type="match status" value="1"/>
</dbReference>
<feature type="compositionally biased region" description="Low complexity" evidence="16">
    <location>
        <begin position="3004"/>
        <end position="3024"/>
    </location>
</feature>
<feature type="compositionally biased region" description="Basic and acidic residues" evidence="16">
    <location>
        <begin position="3331"/>
        <end position="3342"/>
    </location>
</feature>
<dbReference type="GO" id="GO:0005634">
    <property type="term" value="C:nucleus"/>
    <property type="evidence" value="ECO:0007669"/>
    <property type="project" value="TreeGrafter"/>
</dbReference>
<dbReference type="CDD" id="cd19799">
    <property type="entry name" value="Bbox2_MYCBP2"/>
    <property type="match status" value="1"/>
</dbReference>
<name>A0A1W5LU04_9ORTH</name>
<dbReference type="PROSITE" id="PS00626">
    <property type="entry name" value="RCC1_2"/>
    <property type="match status" value="1"/>
</dbReference>
<evidence type="ECO:0000256" key="16">
    <source>
        <dbReference type="SAM" id="MobiDB-lite"/>
    </source>
</evidence>
<feature type="compositionally biased region" description="Basic and acidic residues" evidence="16">
    <location>
        <begin position="3164"/>
        <end position="3182"/>
    </location>
</feature>
<keyword evidence="9 14" id="KW-0863">Zinc-finger</keyword>
<evidence type="ECO:0000256" key="11">
    <source>
        <dbReference type="ARBA" id="ARBA00022833"/>
    </source>
</evidence>
<feature type="region of interest" description="Disordered" evidence="16">
    <location>
        <begin position="3148"/>
        <end position="3188"/>
    </location>
</feature>
<dbReference type="PANTHER" id="PTHR45943">
    <property type="entry name" value="E3 UBIQUITIN-PROTEIN LIGASE MYCBP2"/>
    <property type="match status" value="1"/>
</dbReference>
<feature type="region of interest" description="Disordered" evidence="16">
    <location>
        <begin position="2049"/>
        <end position="2075"/>
    </location>
</feature>
<dbReference type="Pfam" id="PF00415">
    <property type="entry name" value="RCC1"/>
    <property type="match status" value="1"/>
</dbReference>
<dbReference type="Gene3D" id="2.130.10.30">
    <property type="entry name" value="Regulator of chromosome condensation 1/beta-lactamase-inhibitor protein II"/>
    <property type="match status" value="2"/>
</dbReference>
<feature type="compositionally biased region" description="Low complexity" evidence="16">
    <location>
        <begin position="3054"/>
        <end position="3070"/>
    </location>
</feature>
<feature type="compositionally biased region" description="Low complexity" evidence="16">
    <location>
        <begin position="3211"/>
        <end position="3230"/>
    </location>
</feature>
<feature type="region of interest" description="Disordered" evidence="16">
    <location>
        <begin position="106"/>
        <end position="127"/>
    </location>
</feature>
<evidence type="ECO:0000256" key="15">
    <source>
        <dbReference type="PROSITE-ProRule" id="PRU00235"/>
    </source>
</evidence>
<evidence type="ECO:0000256" key="8">
    <source>
        <dbReference type="ARBA" id="ARBA00022737"/>
    </source>
</evidence>
<keyword evidence="11" id="KW-0862">Zinc</keyword>
<feature type="region of interest" description="Disordered" evidence="16">
    <location>
        <begin position="4412"/>
        <end position="4433"/>
    </location>
</feature>
<dbReference type="InterPro" id="IPR013783">
    <property type="entry name" value="Ig-like_fold"/>
</dbReference>
<evidence type="ECO:0000256" key="14">
    <source>
        <dbReference type="PROSITE-ProRule" id="PRU00175"/>
    </source>
</evidence>
<organism evidence="19">
    <name type="scientific">Eyprepocnemis plorans</name>
    <dbReference type="NCBI Taxonomy" id="34655"/>
    <lineage>
        <taxon>Eukaryota</taxon>
        <taxon>Metazoa</taxon>
        <taxon>Ecdysozoa</taxon>
        <taxon>Arthropoda</taxon>
        <taxon>Hexapoda</taxon>
        <taxon>Insecta</taxon>
        <taxon>Pterygota</taxon>
        <taxon>Neoptera</taxon>
        <taxon>Polyneoptera</taxon>
        <taxon>Orthoptera</taxon>
        <taxon>Caelifera</taxon>
        <taxon>Acrididea</taxon>
        <taxon>Acridomorpha</taxon>
        <taxon>Acridoidea</taxon>
        <taxon>Acrididae</taxon>
        <taxon>Eyprepocnemidinae</taxon>
        <taxon>Eyprepocnemis</taxon>
    </lineage>
</organism>
<dbReference type="Pfam" id="PF13540">
    <property type="entry name" value="RCC1_2"/>
    <property type="match status" value="1"/>
</dbReference>
<feature type="compositionally biased region" description="Basic residues" evidence="16">
    <location>
        <begin position="31"/>
        <end position="54"/>
    </location>
</feature>
<dbReference type="InterPro" id="IPR004939">
    <property type="entry name" value="APC_su10/DOC_dom"/>
</dbReference>
<proteinExistence type="evidence at transcript level"/>
<feature type="region of interest" description="Disordered" evidence="16">
    <location>
        <begin position="3576"/>
        <end position="3628"/>
    </location>
</feature>
<feature type="region of interest" description="Disordered" evidence="16">
    <location>
        <begin position="2750"/>
        <end position="3096"/>
    </location>
</feature>
<feature type="compositionally biased region" description="Polar residues" evidence="16">
    <location>
        <begin position="2960"/>
        <end position="2984"/>
    </location>
</feature>
<evidence type="ECO:0000313" key="19">
    <source>
        <dbReference type="EMBL" id="ANO54001.1"/>
    </source>
</evidence>
<feature type="region of interest" description="Disordered" evidence="16">
    <location>
        <begin position="3443"/>
        <end position="3484"/>
    </location>
</feature>
<feature type="compositionally biased region" description="Low complexity" evidence="16">
    <location>
        <begin position="2888"/>
        <end position="2903"/>
    </location>
</feature>
<dbReference type="InterPro" id="IPR009091">
    <property type="entry name" value="RCC1/BLIP-II"/>
</dbReference>
<dbReference type="PROSITE" id="PS50089">
    <property type="entry name" value="ZF_RING_2"/>
    <property type="match status" value="1"/>
</dbReference>
<sequence length="4845" mass="526482">MGAGEWDKMLPEPELLGRYFHEQFKVLPDHQRRKAEWKKGKTAKLSKGKEKRKAKVEPCGEITNLSNPPDVELPTNASSFAVFANVRQAVLERWVKQACQIYLSSSSSVPASDGNNDVESDSEDNTEKVRDNILKVPKIVGVGLRSVFELIRESRSSHPVLCTKALGALLDVVQGQQPEGLKNEPAEVIEPLFDLLLDLATSHGPETAAVDDGSHLTAVACSCLLALVVVRGDTGRLLNATAALLMSPRALALQNIHMPAVLTALQRSVHGVLLGKLVRPDWISHGVPKTSRIDSFHVKISSDIHSSQTTKSLASDGQYLYLYTSKGLFKIGSGYGGTVKGNIYIHKSDFFIDEKGWLGFAYGMLYFKFVGKKGCELLLMDRESLKVMDIVSLEGKDCGSCVMFSDGENLGMITAAKDDGFVVRTINPTSSPVVSVNELPLKLARKCVDVFGYASFDEETMIHTVQTGYDEEIAVIAAGKDFGLIRSNSGKVFYCGKSASLGIKQGGLRNGKWAELPITKSPKITHFAVGHEGLHAVMISEDGSVFFVGTARRGEDGDQSKARRQPKPVKPKKMVKVEGQVIVHAACNNGTTALVTREGELLMFGKDTAHCDSATGLVTELKDVHVTQVALGKAHAVALTNKGHIYTFGINNKGQCGRDFAAQVKEVPMVTAMETAAEEEVDEDDLEWEDAQELMCPPGTHKWKHDQCMVCTVCRECTGYSISCLSSIRPDRNPGQECGCGEGDSGCAECGCCRICARENVDNSELAILGPSGAGDLAAGRQGVQLQQRLEERRRRQRSKQSGKQHGLASSSASSSRTKGLGSRASPGPSVSVSPAGLRTAHASIAGEEQAGGSDAEREATRTAQLSPARVVLPSSHGTSAVAQVSCGLHHTVLLLSGGEVLTFGSNTSGQLGLADLTPRGVPTRVKLPHTAVQVAAGSSHTVILSSRGEVYTFGSFQKGQLGRPAPPPGHEAAGNSSRKDGRPPRDGPWYSIPGLVPNIGPRHGRRATWVAASGDQTYLKIDESLINSLSLTRSTVMANKQSIILLPTQSDHISTFKCLVINKRDGNCSSFSGPDQVDFSHTATCLDPLYNVLWSYHPGNQELTCYNVVASEVPPIEHTVQPSLSILSPELALPVIPHCHVTRSQAALHLLGCLDTLTCRARDRQTATLCDEAHEGRQAGKVYSREDFSAVTRFESHGGGWGYSGHSIEAIRFMADTDILLGGYGLFGGRGEYTGKIKLFDIGVDGGEQEIDGEMLAETEEVPYECGPRQKYPMLFEEPIPLQANRWYVAWARVSGPSSDCGSSGQGMVTTEDQVVFYFKSSKKSNNGTDVNAGQIPQLLYRIVTPENQAPNRQLDQSEPVYILSREFSHSVSRECFQSLLALLQWSWNTFKAGVMDITHLNGTTSGHLAAMLDLEKLVYISRATLRLLRTYTNEIYPNQVGSKKLQTESVRLAECIGDVRALLRQILSDHLPSFHIPRKSGKVRNQKSSTPYMKLTTTILQECHQTFVSCFHAFYPTAYLKWTSLCDLLASMDKAPEEITANLDQLLSAVLAALCSPTVRLRSTFPILCGTLDASDVSLRRQLSPSDNTGLPMVPSIDGHHYPILVEQMSYRSQLEGSCIVNNWVFRDVLDRLLDLVTIPVKQALCQERVTRSQELIKNCCHLLARIIAELASQSSGTDEDIQGACGRVLHTSPSRFTRTNQSRTWNTGNGSPDAICFSVDRPGIVIAGVCVYGGAGTYEYELELLDDQNSVGNDPSHTQRWNSLEMARGTFGPDDCVADVAEIKFDKPVPIKENVKYAIRLRNHGGRTSNGDGGLSSVKGPDGTIFTFSTCSLSFNGTTQSRGQIPQILYYSNPLDRESQQTSKAWAELQACKCTLSMSAAIVQRCNDLMALGRERAEDVLATEVLGNACIVTTLLPLMLAHISPLATLDPRSAVQVLSLIQELLPHVSALNLMSSGMHHSTGSIDSMGPDSQGYCPSSSINTTSHHYAWVESDHPYKPATVSNYRVSFPECVKWLCIEFDPQCGTAQVEDSLQLFIPSIGGGSGSGGAHLPGRTSITSPLSPSGDEPDNETTPIPYWPILHRFSRGSANWPQTAIVLPGNEVIFSLETASDYVKDEKACYYGFRCLVIGYEWHVIPGDGLKHLETELAFLGGMCAASLMKKDLLLPPTSVEEMNEDLESVEEFAQQVYNSNAALLGKGFALASPPTISQALEGILPFSCHSNERLFLKDLVQCTPGSSGGRLSRWLQPESYVDPARCEVLYSRDEMRCGWPAIVTVLTRDQYGDLVHVPNLRVEVKAVPIDKKELGSSDQGRKMRRISQPDALTFGGHAHPTLDVPYEVTVKDKMCYYAISLMKAYENYSFEELRYTSPAVKRSSENMLVRPNGDGTYSATWTPGSVGWYSVLVTIDGYDMEEAYKVEVKEPPQGMTPPTQSVVKKAPHQPSRLRKFVAKNSAGLRIRAHPSLQSEQIGVVHVNGTIAFVDEIHNDDGVWLRLSQDTVQQYCSHGHGEAWCLQYNQHLGKTLLLPVEEPKSILDQVFKETIMRKLPDAAPKEITVKSSSCGPGEYQVVKCGASGHNVRARPSLKAPPVGMLVLGNQVTVINHVVNAEGTWVQLDKETMRKFCFNTDGEAWSLALSRTDVVYLKKEGQVEGEQMEMQSHSTENIFSSPKRGFDFSQNTSSSLFSSSEGAGFNFASPLPSSKDSSAPGSSASSTNPFVFGSTSYLDTKVMTVVQPVKPAVVDGQPVMQDRPEAKAASSVPPAQSSCDHTRNHEKEKEKEKEKDKESSKFAALQKWLKGEEGRHTSEKRGSPGRDLPPELAGVSVKDLVKAIGESRANGNGVTPPGTPRRTSRSSSPKASAPGTVSPRLSRSSSPVPIPAGGRLLPHESSSSSPQPCGSPRSMGISPLASGITAESQSHRRGSTQSDTSALVSSLTRDLSQSPSGATTTAGTGTGTGTRDLSPSPSGSSLHTRSEGSPNSTPGTPRRNEQDSLCSTPNPRAVTQTGTQTSPDSGSGSGSAPSSIKSHFTIGASGRSSKEERLSPKLSRKDRSSASSKSRSSKRAMSPAPSQVPLGAVNRDHHRPSLTLSSKEPVKEAVSPSVAEAMRAIFAAFLWHEGIVHDAMACASFLKFHPSLPKQGALVVTRQPVGSGGVGAGGPGSDGRPKSELTREQRARQRHSVEVSTAGTYLQIQPSTLETLTRSAANANANRNRAKKQLQLQQQQQQQQQPSEPLLQGENAIKEETSTVAPSTTGGEGPKLAALPETTFHTVAVLPPALKSLVFLWEELSASCLPAFQQQLMLPSPSVPVRPVKRQICTSGSALSNRASHSGREGRSDTERKAGRKKNALSSRLNILGDAAFGAGPSVERETVCELCGNTYPHPVTYHMRQAHPGCGGPAGGMGYNSGGNFCMGWAGNCGDGGVGGSSWYLVCDTCRDKYLRSRKQGKDRSSSKKGCLGRRKPVPSTSAPSRLTSPAGSSGGSMQETHVVMKNNAMFLLELASAGGTGLQQRRPSIVGAGMPSVAENYSPPESTGPFPPAGPFQCLQSLGIHPSHQPQDDTPVSFLEESLRRQNGAVSGFNGVGNGLLSGRPVSEGPLSDNESESSRNRTFHRSISMGTNGAPWSRREGDGRIIMMRKRNNSSGEMINDGGSSLLCYPSAALQKLVPNIDQSAIVSLTKTEQAKGSLDLLNRPIMMFLFQQHNLDYMQLAMRQALRKATCRVYAMQALNWLLRTVTQPTSLHDLLWWFVAALTPVPTDMEIDMEEEAIRLDKRDETDLRGVCEHPLSDISIAGEAVHPLPSTFHTLLQTIADLMLLLPMGSALQQMAVRCWGLRFTPADHMFLHRSHVFSNISKILSRSEEEQDELSMSMHESHQSTYSQITSCVETLKDLTSNIEIKASSRQAMVGSLTDSSTETFWESGDEDRNKTKTITIICAQHTYPRMIYIHIDNCRDLANKVSCVTFQSGPNMDELYKLRQVEVENRSTGWVSCPVLDGCHSVIRLEMKGPDNSLRLRQIRVLGEVDGESLKISRQHSASTIQQRNCEAETLRVFRLITSQVFGKLILGEEVAVRKEGEENNDLKEHMVGILFSRSKLTHLQRQVCVHIVQAIRKEAVRVREDWETLLCSGQQQHTSSGTAAAATTTMTTATTVTTASTSSNAASREGASINTEGSTKPAADTYCFEMLSMVLALSGSSVGRSYLAHQYGLLRDLLSLLHTGSARVQRQVTSLLRRMLPEVSPDVLGNIMGVRKLPPADFSIVSVASKEPGDNEQPFDIHRIGILDVFLSCIAKALTVQVKVKGKDSVGGKGLTTVTLATSIHPRDFVGDRWWLRGCISRKLAEVIIQLMKDMAAGKLSEAWADVTKGAVAENILNLTKLDENQRGPTECLHTPTLWLALASLCVLDSDHVERLSSGQWSGTADGQPPPPRPTCSNHDDGETGAIIQCNVCGNLCADCDRFLHLHRRTRMHQRQVCKEEEEAIKVDLHEGCGRTKLFWVMALADSCTLKAMVEFREGTRTKPAGVTSGVCRFCGATGSSGLLAIGNICADQDCQEHARNACNKIHPCGHMCGGIKGETKCLPCLHGCSSDSTLKQDADDMCMICFTEALSCAPAIQLKCGHVFHLHCCRCVLMKRWSGPRITFAFSQCPICKASIEHSVLADLLAPVRDLYEDVRRKALMRLEYEGLHKAEAITSPGARFHNDPASYAMDRYAYYVCYKCNKAYYGGEARCDAEVGEEYDPTELVCGACSDVSRAQMCPKHGTDFLEYKCRYCCSVAVFFCFGTTHFCNACHDDFQRVTNIPRLELPSCPAGPKAKQLEGDECPLHVKHPPTGEEFALGCGVCRNAHTF</sequence>
<keyword evidence="6" id="KW-0808">Transferase</keyword>
<comment type="catalytic activity">
    <reaction evidence="1">
        <text>[E2 ubiquitin-conjugating enzyme]-S-ubiquitinyl-L-cysteine + [acceptor protein]-L-threonine = [E2 ubiquitin-conjugating enzyme]-L-cysteine + [acceptor protein]-3-O-ubiquitinyl-L-threonine.</text>
        <dbReference type="EC" id="2.3.2.33"/>
    </reaction>
</comment>
<feature type="compositionally biased region" description="Polar residues" evidence="16">
    <location>
        <begin position="2924"/>
        <end position="2945"/>
    </location>
</feature>
<dbReference type="GO" id="GO:0008582">
    <property type="term" value="P:regulation of synaptic assembly at neuromuscular junction"/>
    <property type="evidence" value="ECO:0007669"/>
    <property type="project" value="TreeGrafter"/>
</dbReference>
<dbReference type="GO" id="GO:0061630">
    <property type="term" value="F:ubiquitin protein ligase activity"/>
    <property type="evidence" value="ECO:0007669"/>
    <property type="project" value="UniProtKB-EC"/>
</dbReference>
<keyword evidence="7" id="KW-0479">Metal-binding</keyword>
<dbReference type="PANTHER" id="PTHR45943:SF1">
    <property type="entry name" value="E3 UBIQUITIN-PROTEIN LIGASE MYCBP2"/>
    <property type="match status" value="1"/>
</dbReference>
<feature type="compositionally biased region" description="Basic and acidic residues" evidence="16">
    <location>
        <begin position="3443"/>
        <end position="3452"/>
    </location>
</feature>
<feature type="compositionally biased region" description="Basic and acidic residues" evidence="16">
    <location>
        <begin position="2798"/>
        <end position="2813"/>
    </location>
</feature>
<dbReference type="Gene3D" id="2.60.120.820">
    <property type="entry name" value="PHR domain"/>
    <property type="match status" value="2"/>
</dbReference>
<dbReference type="InterPro" id="IPR038648">
    <property type="entry name" value="PHR_sf"/>
</dbReference>
<dbReference type="PROSITE" id="PS50194">
    <property type="entry name" value="FILAMIN_REPEAT"/>
    <property type="match status" value="1"/>
</dbReference>
<dbReference type="InterPro" id="IPR000408">
    <property type="entry name" value="Reg_chr_condens"/>
</dbReference>
<dbReference type="InterPro" id="IPR014756">
    <property type="entry name" value="Ig_E-set"/>
</dbReference>
<dbReference type="PROSITE" id="PS51284">
    <property type="entry name" value="DOC"/>
    <property type="match status" value="1"/>
</dbReference>
<feature type="region of interest" description="Disordered" evidence="16">
    <location>
        <begin position="3520"/>
        <end position="3541"/>
    </location>
</feature>
<evidence type="ECO:0000256" key="5">
    <source>
        <dbReference type="ARBA" id="ARBA00012249"/>
    </source>
</evidence>
<evidence type="ECO:0000256" key="9">
    <source>
        <dbReference type="ARBA" id="ARBA00022771"/>
    </source>
</evidence>
<dbReference type="UniPathway" id="UPA00143"/>
<evidence type="ECO:0000256" key="10">
    <source>
        <dbReference type="ARBA" id="ARBA00022786"/>
    </source>
</evidence>
<feature type="compositionally biased region" description="Polar residues" evidence="16">
    <location>
        <begin position="106"/>
        <end position="115"/>
    </location>
</feature>
<comment type="subcellular location">
    <subcellularLocation>
        <location evidence="2">Cell projection</location>
        <location evidence="2">Axon</location>
    </subcellularLocation>
</comment>
<dbReference type="FunFam" id="3.30.40.10:FF:000078">
    <property type="entry name" value="E3 ubiquitin-protein ligase MYCBP2 isoform X1"/>
    <property type="match status" value="1"/>
</dbReference>
<feature type="compositionally biased region" description="Polar residues" evidence="16">
    <location>
        <begin position="3319"/>
        <end position="3329"/>
    </location>
</feature>
<evidence type="ECO:0000259" key="18">
    <source>
        <dbReference type="PROSITE" id="PS51284"/>
    </source>
</evidence>
<feature type="region of interest" description="Disordered" evidence="16">
    <location>
        <begin position="3319"/>
        <end position="3348"/>
    </location>
</feature>
<dbReference type="SUPFAM" id="SSF49785">
    <property type="entry name" value="Galactose-binding domain-like"/>
    <property type="match status" value="1"/>
</dbReference>
<feature type="region of interest" description="Disordered" evidence="16">
    <location>
        <begin position="2652"/>
        <end position="2673"/>
    </location>
</feature>
<dbReference type="InterPro" id="IPR017868">
    <property type="entry name" value="Filamin/ABP280_repeat-like"/>
</dbReference>
<keyword evidence="12" id="KW-0966">Cell projection</keyword>
<evidence type="ECO:0000256" key="6">
    <source>
        <dbReference type="ARBA" id="ARBA00022679"/>
    </source>
</evidence>
<evidence type="ECO:0000256" key="2">
    <source>
        <dbReference type="ARBA" id="ARBA00004489"/>
    </source>
</evidence>
<dbReference type="EMBL" id="KX034171">
    <property type="protein sequence ID" value="ANO54001.1"/>
    <property type="molecule type" value="mRNA"/>
</dbReference>
<dbReference type="InterPro" id="IPR008979">
    <property type="entry name" value="Galactose-bd-like_sf"/>
</dbReference>
<evidence type="ECO:0000256" key="1">
    <source>
        <dbReference type="ARBA" id="ARBA00000333"/>
    </source>
</evidence>
<evidence type="ECO:0000256" key="13">
    <source>
        <dbReference type="PROSITE-ProRule" id="PRU00087"/>
    </source>
</evidence>
<feature type="region of interest" description="Disordered" evidence="16">
    <location>
        <begin position="958"/>
        <end position="991"/>
    </location>
</feature>
<dbReference type="PROSITE" id="PS50007">
    <property type="entry name" value="PIPLC_X_DOMAIN"/>
    <property type="match status" value="1"/>
</dbReference>
<feature type="domain" description="RING-type" evidence="17">
    <location>
        <begin position="4597"/>
        <end position="4648"/>
    </location>
</feature>
<dbReference type="PROSITE" id="PS50012">
    <property type="entry name" value="RCC1_3"/>
    <property type="match status" value="1"/>
</dbReference>
<evidence type="ECO:0000259" key="17">
    <source>
        <dbReference type="PROSITE" id="PS50089"/>
    </source>
</evidence>
<evidence type="ECO:0000256" key="4">
    <source>
        <dbReference type="ARBA" id="ARBA00005415"/>
    </source>
</evidence>
<evidence type="ECO:0000256" key="3">
    <source>
        <dbReference type="ARBA" id="ARBA00004906"/>
    </source>
</evidence>
<dbReference type="GO" id="GO:0005886">
    <property type="term" value="C:plasma membrane"/>
    <property type="evidence" value="ECO:0007669"/>
    <property type="project" value="TreeGrafter"/>
</dbReference>
<dbReference type="SUPFAM" id="SSF81296">
    <property type="entry name" value="E set domains"/>
    <property type="match status" value="1"/>
</dbReference>
<dbReference type="GO" id="GO:0099174">
    <property type="term" value="P:regulation of presynapse organization"/>
    <property type="evidence" value="ECO:0007669"/>
    <property type="project" value="UniProtKB-ARBA"/>
</dbReference>
<reference evidence="19" key="1">
    <citation type="submission" date="2016-04" db="EMBL/GenBank/DDBJ databases">
        <authorList>
            <person name="Evans L.H."/>
            <person name="Alamgir A."/>
            <person name="Owens N."/>
            <person name="Weber N.D."/>
            <person name="Virtaneva K."/>
            <person name="Barbian K."/>
            <person name="Babar A."/>
            <person name="Rosenke K."/>
        </authorList>
    </citation>
    <scope>NUCLEOTIDE SEQUENCE</scope>
</reference>
<dbReference type="EC" id="2.3.2.33" evidence="5"/>
<feature type="compositionally biased region" description="Gly residues" evidence="16">
    <location>
        <begin position="3151"/>
        <end position="3162"/>
    </location>
</feature>
<feature type="region of interest" description="Disordered" evidence="16">
    <location>
        <begin position="788"/>
        <end position="835"/>
    </location>
</feature>
<evidence type="ECO:0000256" key="7">
    <source>
        <dbReference type="ARBA" id="ARBA00022723"/>
    </source>
</evidence>
<evidence type="ECO:0000256" key="12">
    <source>
        <dbReference type="ARBA" id="ARBA00023273"/>
    </source>
</evidence>
<feature type="compositionally biased region" description="Low complexity" evidence="16">
    <location>
        <begin position="804"/>
        <end position="835"/>
    </location>
</feature>
<dbReference type="SUPFAM" id="SSF50985">
    <property type="entry name" value="RCC1/BLIP-II"/>
    <property type="match status" value="1"/>
</dbReference>
<dbReference type="GO" id="GO:0016567">
    <property type="term" value="P:protein ubiquitination"/>
    <property type="evidence" value="ECO:0007669"/>
    <property type="project" value="UniProtKB-UniPathway"/>
</dbReference>
<feature type="repeat" description="Filamin" evidence="13">
    <location>
        <begin position="2367"/>
        <end position="2423"/>
    </location>
</feature>
<dbReference type="GO" id="GO:0030424">
    <property type="term" value="C:axon"/>
    <property type="evidence" value="ECO:0007669"/>
    <property type="project" value="UniProtKB-SubCell"/>
</dbReference>
<feature type="compositionally biased region" description="Polar residues" evidence="16">
    <location>
        <begin position="3465"/>
        <end position="3484"/>
    </location>
</feature>
<accession>A0A1W5LU04</accession>
<feature type="compositionally biased region" description="Basic and acidic residues" evidence="16">
    <location>
        <begin position="3037"/>
        <end position="3053"/>
    </location>
</feature>
<protein>
    <recommendedName>
        <fullName evidence="5">RCR-type E3 ubiquitin transferase</fullName>
        <ecNumber evidence="5">2.3.2.33</ecNumber>
    </recommendedName>
</protein>
<dbReference type="FunFam" id="2.60.120.260:FF:000011">
    <property type="entry name" value="E3 ubiquitin-protein ligase MYCBP2 isoform X1"/>
    <property type="match status" value="1"/>
</dbReference>
<comment type="pathway">
    <text evidence="3">Protein modification; protein ubiquitination.</text>
</comment>
<dbReference type="InterPro" id="IPR001841">
    <property type="entry name" value="Znf_RING"/>
</dbReference>
<dbReference type="Pfam" id="PF08005">
    <property type="entry name" value="PHR"/>
    <property type="match status" value="2"/>
</dbReference>
<dbReference type="SMART" id="SM01337">
    <property type="entry name" value="APC10"/>
    <property type="match status" value="1"/>
</dbReference>
<dbReference type="SMART" id="SM00184">
    <property type="entry name" value="RING"/>
    <property type="match status" value="1"/>
</dbReference>
<keyword evidence="8" id="KW-0677">Repeat</keyword>
<dbReference type="GO" id="GO:0007411">
    <property type="term" value="P:axon guidance"/>
    <property type="evidence" value="ECO:0007669"/>
    <property type="project" value="TreeGrafter"/>
</dbReference>
<dbReference type="FunFam" id="2.60.120.820:FF:000003">
    <property type="entry name" value="E3 ubiquitin-protein ligase MYCBP2 isoform X2"/>
    <property type="match status" value="1"/>
</dbReference>